<evidence type="ECO:0000259" key="1">
    <source>
        <dbReference type="Pfam" id="PF10137"/>
    </source>
</evidence>
<name>A0A1E5IWZ2_SHECO</name>
<sequence length="334" mass="37703">MATISRKDRALLTKYFQMDGGYVLDFSNRTFANFFEEFEIDIEDEKYSLNYSSASKGNRMKGFWDLEDNQTVGNVLLGLIEQYDEQRANSYNGNQNHSDELREKSLKIGNELVSGIYNPDIKPGARLAQQHKITRPTKQFSQAELESIFALPTESVQPTQIPTQSVQVAQPSQTVSTPAQAFNFDPPNKQQVFIVHGHDDVLRLEVENFIRKVGLEPIVLMDQASGGNTIIEKIERCGDADFAVVLYTPCDLGKHKNASELNGRARQNVVFEHGYFIARLGRQKVAAIVKQGVEIQNDIQGVVYIGAELDWRTSLLKEFHQAKLNFYPSGLYTS</sequence>
<dbReference type="EMBL" id="MCBT01000013">
    <property type="protein sequence ID" value="OEG75006.1"/>
    <property type="molecule type" value="Genomic_DNA"/>
</dbReference>
<dbReference type="GO" id="GO:0050135">
    <property type="term" value="F:NADP+ nucleosidase activity"/>
    <property type="evidence" value="ECO:0007669"/>
    <property type="project" value="InterPro"/>
</dbReference>
<dbReference type="OrthoDB" id="5497289at2"/>
<dbReference type="AlphaFoldDB" id="A0A1E5IWZ2"/>
<organism evidence="2 3">
    <name type="scientific">Shewanella colwelliana</name>
    <name type="common">Alteromonas colwelliana</name>
    <dbReference type="NCBI Taxonomy" id="23"/>
    <lineage>
        <taxon>Bacteria</taxon>
        <taxon>Pseudomonadati</taxon>
        <taxon>Pseudomonadota</taxon>
        <taxon>Gammaproteobacteria</taxon>
        <taxon>Alteromonadales</taxon>
        <taxon>Shewanellaceae</taxon>
        <taxon>Shewanella</taxon>
    </lineage>
</organism>
<proteinExistence type="predicted"/>
<dbReference type="RefSeq" id="WP_069670521.1">
    <property type="nucleotide sequence ID" value="NZ_MCBT01000013.1"/>
</dbReference>
<feature type="domain" description="CD-NTase-associated protein 12/Pycsar effector protein TIR" evidence="1">
    <location>
        <begin position="191"/>
        <end position="306"/>
    </location>
</feature>
<gene>
    <name evidence="2" type="ORF">BEL05_12625</name>
</gene>
<dbReference type="InterPro" id="IPR019302">
    <property type="entry name" value="CAP12/PCTIR_TIR_dom"/>
</dbReference>
<dbReference type="Pfam" id="PF10137">
    <property type="entry name" value="CAP12-PCTIR_TIR"/>
    <property type="match status" value="1"/>
</dbReference>
<reference evidence="2 3" key="1">
    <citation type="submission" date="2016-07" db="EMBL/GenBank/DDBJ databases">
        <title>Whole-genome of two Shewanella species isolated from a digestive organ of sea cucumber Apostichopus japonicus Selenka 1867.</title>
        <authorList>
            <person name="Hong H.-H."/>
            <person name="Choi H."/>
            <person name="Cheon S."/>
            <person name="Oh J.-S."/>
            <person name="Lee H.-G."/>
            <person name="Park C."/>
        </authorList>
    </citation>
    <scope>NUCLEOTIDE SEQUENCE [LARGE SCALE GENOMIC DNA]</scope>
    <source>
        <strain evidence="2 3">CSB03KR</strain>
    </source>
</reference>
<accession>A0A1E5IWZ2</accession>
<dbReference type="Proteomes" id="UP000095230">
    <property type="component" value="Unassembled WGS sequence"/>
</dbReference>
<comment type="caution">
    <text evidence="2">The sequence shown here is derived from an EMBL/GenBank/DDBJ whole genome shotgun (WGS) entry which is preliminary data.</text>
</comment>
<protein>
    <recommendedName>
        <fullName evidence="1">CD-NTase-associated protein 12/Pycsar effector protein TIR domain-containing protein</fullName>
    </recommendedName>
</protein>
<evidence type="ECO:0000313" key="2">
    <source>
        <dbReference type="EMBL" id="OEG75006.1"/>
    </source>
</evidence>
<evidence type="ECO:0000313" key="3">
    <source>
        <dbReference type="Proteomes" id="UP000095230"/>
    </source>
</evidence>